<dbReference type="EMBL" id="ML119110">
    <property type="protein sequence ID" value="RPB16073.1"/>
    <property type="molecule type" value="Genomic_DNA"/>
</dbReference>
<evidence type="ECO:0000313" key="4">
    <source>
        <dbReference type="Proteomes" id="UP000277580"/>
    </source>
</evidence>
<dbReference type="GO" id="GO:0019988">
    <property type="term" value="P:charged-tRNA amino acid modification"/>
    <property type="evidence" value="ECO:0007669"/>
    <property type="project" value="InterPro"/>
</dbReference>
<dbReference type="Proteomes" id="UP000277580">
    <property type="component" value="Unassembled WGS sequence"/>
</dbReference>
<dbReference type="GO" id="GO:0005737">
    <property type="term" value="C:cytoplasm"/>
    <property type="evidence" value="ECO:0007669"/>
    <property type="project" value="TreeGrafter"/>
</dbReference>
<evidence type="ECO:0000259" key="1">
    <source>
        <dbReference type="Pfam" id="PF04179"/>
    </source>
</evidence>
<organism evidence="3 4">
    <name type="scientific">Morchella conica CCBAS932</name>
    <dbReference type="NCBI Taxonomy" id="1392247"/>
    <lineage>
        <taxon>Eukaryota</taxon>
        <taxon>Fungi</taxon>
        <taxon>Dikarya</taxon>
        <taxon>Ascomycota</taxon>
        <taxon>Pezizomycotina</taxon>
        <taxon>Pezizomycetes</taxon>
        <taxon>Pezizales</taxon>
        <taxon>Morchellaceae</taxon>
        <taxon>Morchella</taxon>
    </lineage>
</organism>
<proteinExistence type="predicted"/>
<dbReference type="OrthoDB" id="45256at2759"/>
<dbReference type="GO" id="GO:0043399">
    <property type="term" value="F:tRNA adenosine(64)-2'-O-ribosylphosphate transferase activity"/>
    <property type="evidence" value="ECO:0007669"/>
    <property type="project" value="InterPro"/>
</dbReference>
<dbReference type="InterPro" id="IPR033421">
    <property type="entry name" value="Rit1_DUSP-like"/>
</dbReference>
<feature type="domain" description="Rit1 DUSP-like" evidence="1">
    <location>
        <begin position="360"/>
        <end position="472"/>
    </location>
</feature>
<dbReference type="PANTHER" id="PTHR31811:SF0">
    <property type="entry name" value="TRNA A64-2'-O-RIBOSYLPHOSPHATE TRANSFERASE"/>
    <property type="match status" value="1"/>
</dbReference>
<dbReference type="PIRSF" id="PIRSF007747">
    <property type="entry name" value="Ribosyl_Ptfrase"/>
    <property type="match status" value="1"/>
</dbReference>
<dbReference type="STRING" id="1392247.A0A3N4KZS7"/>
<accession>A0A3N4KZS7</accession>
<sequence length="477" mass="51129">MATDTHNDVSAVYEEEFTFTPASIPASLTATFTPSFGSLANSVRRSSRGLRNRLHSIARDAAFVERVRAAYGVPVVTNARAGDWYVDPARRQGGVYFKSTDGHVGEWMFSLRRLNLGLLGVLEGAGGRGAIIVDSTRRGKRFPDSLSKTIPIWIAVMNKIVIPSQPSPFLQNPQAVPDSEASSINKKLQGFVDDFLALGLDLTPIKRVITKPLRPIWITPDSPLPETPPVFEEFIPLLLVTASQMVKGGGIEGEYIQGAGDDHEGWALESGLTPALFWAHHKALLAARNDDGLLELTHAIVSSTTSIAGGGSSLVKPTSDIYIGAVGAEGTDSYDIIINCTPTPITAAAAPNTAGKCQVVPFPIPEGKKGTKFLRSELPGVMAAVEKCVAQAQEGKKILVVCASGNEVAPAVALVVLCLYYDDEGRFRGLLTVEERAGVDKAYIRRRLAWISASRVEANPARAALNAVNSFLMERPA</sequence>
<dbReference type="Pfam" id="PF17184">
    <property type="entry name" value="Rit1_C"/>
    <property type="match status" value="1"/>
</dbReference>
<dbReference type="AlphaFoldDB" id="A0A3N4KZS7"/>
<keyword evidence="4" id="KW-1185">Reference proteome</keyword>
<dbReference type="InterPro" id="IPR007306">
    <property type="entry name" value="Rit1"/>
</dbReference>
<reference evidence="3 4" key="1">
    <citation type="journal article" date="2018" name="Nat. Ecol. Evol.">
        <title>Pezizomycetes genomes reveal the molecular basis of ectomycorrhizal truffle lifestyle.</title>
        <authorList>
            <person name="Murat C."/>
            <person name="Payen T."/>
            <person name="Noel B."/>
            <person name="Kuo A."/>
            <person name="Morin E."/>
            <person name="Chen J."/>
            <person name="Kohler A."/>
            <person name="Krizsan K."/>
            <person name="Balestrini R."/>
            <person name="Da Silva C."/>
            <person name="Montanini B."/>
            <person name="Hainaut M."/>
            <person name="Levati E."/>
            <person name="Barry K.W."/>
            <person name="Belfiori B."/>
            <person name="Cichocki N."/>
            <person name="Clum A."/>
            <person name="Dockter R.B."/>
            <person name="Fauchery L."/>
            <person name="Guy J."/>
            <person name="Iotti M."/>
            <person name="Le Tacon F."/>
            <person name="Lindquist E.A."/>
            <person name="Lipzen A."/>
            <person name="Malagnac F."/>
            <person name="Mello A."/>
            <person name="Molinier V."/>
            <person name="Miyauchi S."/>
            <person name="Poulain J."/>
            <person name="Riccioni C."/>
            <person name="Rubini A."/>
            <person name="Sitrit Y."/>
            <person name="Splivallo R."/>
            <person name="Traeger S."/>
            <person name="Wang M."/>
            <person name="Zifcakova L."/>
            <person name="Wipf D."/>
            <person name="Zambonelli A."/>
            <person name="Paolocci F."/>
            <person name="Nowrousian M."/>
            <person name="Ottonello S."/>
            <person name="Baldrian P."/>
            <person name="Spatafora J.W."/>
            <person name="Henrissat B."/>
            <person name="Nagy L.G."/>
            <person name="Aury J.M."/>
            <person name="Wincker P."/>
            <person name="Grigoriev I.V."/>
            <person name="Bonfante P."/>
            <person name="Martin F.M."/>
        </authorList>
    </citation>
    <scope>NUCLEOTIDE SEQUENCE [LARGE SCALE GENOMIC DNA]</scope>
    <source>
        <strain evidence="3 4">CCBAS932</strain>
    </source>
</reference>
<name>A0A3N4KZS7_9PEZI</name>
<dbReference type="FunCoup" id="A0A3N4KZS7">
    <property type="interactions" value="57"/>
</dbReference>
<evidence type="ECO:0000313" key="3">
    <source>
        <dbReference type="EMBL" id="RPB16073.1"/>
    </source>
</evidence>
<feature type="domain" description="Rit1 N-terminal" evidence="2">
    <location>
        <begin position="43"/>
        <end position="291"/>
    </location>
</feature>
<gene>
    <name evidence="3" type="ORF">P167DRAFT_532543</name>
</gene>
<protein>
    <submittedName>
        <fullName evidence="3">Initiator tRNA phosphoribosyl transferase</fullName>
    </submittedName>
</protein>
<keyword evidence="3" id="KW-0808">Transferase</keyword>
<dbReference type="Pfam" id="PF04179">
    <property type="entry name" value="Init_tRNA_PT"/>
    <property type="match status" value="1"/>
</dbReference>
<evidence type="ECO:0000259" key="2">
    <source>
        <dbReference type="Pfam" id="PF17184"/>
    </source>
</evidence>
<dbReference type="InParanoid" id="A0A3N4KZS7"/>
<dbReference type="InterPro" id="IPR033449">
    <property type="entry name" value="Rit1_N"/>
</dbReference>
<dbReference type="PANTHER" id="PTHR31811">
    <property type="entry name" value="TRNA A64-2'-O-RIBOSYLPHOSPHATE TRANSFERASE"/>
    <property type="match status" value="1"/>
</dbReference>